<reference evidence="3" key="1">
    <citation type="journal article" date="2019" name="Int. J. Syst. Evol. Microbiol.">
        <title>The Global Catalogue of Microorganisms (GCM) 10K type strain sequencing project: providing services to taxonomists for standard genome sequencing and annotation.</title>
        <authorList>
            <consortium name="The Broad Institute Genomics Platform"/>
            <consortium name="The Broad Institute Genome Sequencing Center for Infectious Disease"/>
            <person name="Wu L."/>
            <person name="Ma J."/>
        </authorList>
    </citation>
    <scope>NUCLEOTIDE SEQUENCE [LARGE SCALE GENOMIC DNA]</scope>
    <source>
        <strain evidence="3">CGMCC 4.7683</strain>
    </source>
</reference>
<accession>A0ABQ3LUS3</accession>
<dbReference type="Proteomes" id="UP000635387">
    <property type="component" value="Unassembled WGS sequence"/>
</dbReference>
<organism evidence="2 3">
    <name type="scientific">Amycolatopsis oliviviridis</name>
    <dbReference type="NCBI Taxonomy" id="1471590"/>
    <lineage>
        <taxon>Bacteria</taxon>
        <taxon>Bacillati</taxon>
        <taxon>Actinomycetota</taxon>
        <taxon>Actinomycetes</taxon>
        <taxon>Pseudonocardiales</taxon>
        <taxon>Pseudonocardiaceae</taxon>
        <taxon>Amycolatopsis</taxon>
    </lineage>
</organism>
<protein>
    <submittedName>
        <fullName evidence="2">Uncharacterized protein</fullName>
    </submittedName>
</protein>
<evidence type="ECO:0000256" key="1">
    <source>
        <dbReference type="SAM" id="MobiDB-lite"/>
    </source>
</evidence>
<evidence type="ECO:0000313" key="2">
    <source>
        <dbReference type="EMBL" id="GHH26676.1"/>
    </source>
</evidence>
<feature type="compositionally biased region" description="Low complexity" evidence="1">
    <location>
        <begin position="161"/>
        <end position="177"/>
    </location>
</feature>
<comment type="caution">
    <text evidence="2">The sequence shown here is derived from an EMBL/GenBank/DDBJ whole genome shotgun (WGS) entry which is preliminary data.</text>
</comment>
<sequence length="177" mass="19168">MWGFYQLQLVSDSSGPAFRVRSTHEGKRKRGCPSPLLHVRPALRGRNLLVVRRGRRRGPGDRAALAARPEARVVPVFLAVPVALEGPADRRVLAAREDLVVREGPADLVVPVAREAPAAPRPVAPARSPVPRPLRRRGSPRPRGDGPAGSISVRCPWRTWSCSNSGSRSVSSCSRST</sequence>
<evidence type="ECO:0000313" key="3">
    <source>
        <dbReference type="Proteomes" id="UP000635387"/>
    </source>
</evidence>
<gene>
    <name evidence="2" type="ORF">GCM10017790_54480</name>
</gene>
<proteinExistence type="predicted"/>
<feature type="compositionally biased region" description="Pro residues" evidence="1">
    <location>
        <begin position="119"/>
        <end position="132"/>
    </location>
</feature>
<keyword evidence="3" id="KW-1185">Reference proteome</keyword>
<feature type="region of interest" description="Disordered" evidence="1">
    <location>
        <begin position="117"/>
        <end position="177"/>
    </location>
</feature>
<name>A0ABQ3LUS3_9PSEU</name>
<dbReference type="EMBL" id="BNAY01000006">
    <property type="protein sequence ID" value="GHH26676.1"/>
    <property type="molecule type" value="Genomic_DNA"/>
</dbReference>